<dbReference type="AlphaFoldDB" id="A0A3G9J8W1"/>
<accession>A0A3G9J8W1</accession>
<sequence length="128" mass="14808">MKIIARLNVLKLLGKLYNDTFTVFGFYTRYVNIDGEPVEYRIMRIRSGRTGMTHAVLFDFMVPYHQISSEDLNAVISGDTDDLPYSEAYIRWLTNVIRLHRITDYVSACMAFCRGHFIDKCETLVVAV</sequence>
<reference evidence="1 2" key="1">
    <citation type="submission" date="2018-11" db="EMBL/GenBank/DDBJ databases">
        <title>Novel Erysipelotrichaceae bacterium isolated from small intestine of a swine.</title>
        <authorList>
            <person name="Kim J.S."/>
            <person name="Choe H."/>
            <person name="Lee Y.R."/>
            <person name="Kim K.M."/>
            <person name="Park D.S."/>
        </authorList>
    </citation>
    <scope>NUCLEOTIDE SEQUENCE [LARGE SCALE GENOMIC DNA]</scope>
    <source>
        <strain evidence="1 2">SG0102</strain>
    </source>
</reference>
<gene>
    <name evidence="1" type="ORF">SG0102_19060</name>
</gene>
<name>A0A3G9J8W1_9FIRM</name>
<proteinExistence type="predicted"/>
<protein>
    <submittedName>
        <fullName evidence="1">Uncharacterized protein</fullName>
    </submittedName>
</protein>
<evidence type="ECO:0000313" key="1">
    <source>
        <dbReference type="EMBL" id="BBH26972.1"/>
    </source>
</evidence>
<keyword evidence="2" id="KW-1185">Reference proteome</keyword>
<dbReference type="InParanoid" id="A0A3G9J8W1"/>
<organism evidence="1 2">
    <name type="scientific">Intestinibaculum porci</name>
    <dbReference type="NCBI Taxonomy" id="2487118"/>
    <lineage>
        <taxon>Bacteria</taxon>
        <taxon>Bacillati</taxon>
        <taxon>Bacillota</taxon>
        <taxon>Erysipelotrichia</taxon>
        <taxon>Erysipelotrichales</taxon>
        <taxon>Erysipelotrichaceae</taxon>
        <taxon>Intestinibaculum</taxon>
    </lineage>
</organism>
<evidence type="ECO:0000313" key="2">
    <source>
        <dbReference type="Proteomes" id="UP000268059"/>
    </source>
</evidence>
<dbReference type="KEGG" id="ebm:SG0102_19060"/>
<dbReference type="Proteomes" id="UP000268059">
    <property type="component" value="Chromosome"/>
</dbReference>
<dbReference type="EMBL" id="AP019309">
    <property type="protein sequence ID" value="BBH26972.1"/>
    <property type="molecule type" value="Genomic_DNA"/>
</dbReference>